<evidence type="ECO:0000313" key="1">
    <source>
        <dbReference type="EMBL" id="TBU18503.1"/>
    </source>
</evidence>
<dbReference type="EMBL" id="PITK01000240">
    <property type="protein sequence ID" value="TBU18503.1"/>
    <property type="molecule type" value="Genomic_DNA"/>
</dbReference>
<accession>A0A4Q9LZ61</accession>
<proteinExistence type="predicted"/>
<dbReference type="Proteomes" id="UP000292282">
    <property type="component" value="Unassembled WGS sequence"/>
</dbReference>
<comment type="caution">
    <text evidence="1">The sequence shown here is derived from an EMBL/GenBank/DDBJ whole genome shotgun (WGS) entry which is preliminary data.</text>
</comment>
<dbReference type="AlphaFoldDB" id="A0A4Q9LZ61"/>
<organism evidence="1 2">
    <name type="scientific">Hamiltosporidium tvaerminnensis</name>
    <dbReference type="NCBI Taxonomy" id="1176355"/>
    <lineage>
        <taxon>Eukaryota</taxon>
        <taxon>Fungi</taxon>
        <taxon>Fungi incertae sedis</taxon>
        <taxon>Microsporidia</taxon>
        <taxon>Dubosqiidae</taxon>
        <taxon>Hamiltosporidium</taxon>
    </lineage>
</organism>
<reference evidence="1 2" key="1">
    <citation type="submission" date="2017-12" db="EMBL/GenBank/DDBJ databases">
        <authorList>
            <person name="Pombert J.-F."/>
            <person name="Haag K.L."/>
            <person name="Ebert D."/>
        </authorList>
    </citation>
    <scope>NUCLEOTIDE SEQUENCE [LARGE SCALE GENOMIC DNA]</scope>
    <source>
        <strain evidence="1">IL-G-3</strain>
    </source>
</reference>
<dbReference type="VEuPathDB" id="MicrosporidiaDB:CWI38_0240p0040"/>
<sequence length="208" mass="24457">MVVWGVIYNNIDGVKFILKYLLRRFVYVKDRIERWCKKVNEYENMRDGMRNRKRKGAENMRDGMKDRKRFFIDDLQLLAKDGTTLERWLRRLEINKEKSATNDPCCDDTANELTLVSFEEVQIKLIAQCTSREAASFSKLYDGVRCGPSKEYDHLRPYGLHSVKFNRKHMLLPFLDCLEKSKDTSTRRAAILKLGNDNKTHLSLIKNA</sequence>
<name>A0A4Q9LZ61_9MICR</name>
<protein>
    <submittedName>
        <fullName evidence="1">Uncharacterized protein</fullName>
    </submittedName>
</protein>
<evidence type="ECO:0000313" key="2">
    <source>
        <dbReference type="Proteomes" id="UP000292282"/>
    </source>
</evidence>
<gene>
    <name evidence="1" type="ORF">CWI38_0240p0040</name>
</gene>
<keyword evidence="2" id="KW-1185">Reference proteome</keyword>